<dbReference type="PANTHER" id="PTHR47505">
    <property type="entry name" value="DNA UTILIZATION PROTEIN YHGH"/>
    <property type="match status" value="1"/>
</dbReference>
<dbReference type="SUPFAM" id="SSF53271">
    <property type="entry name" value="PRTase-like"/>
    <property type="match status" value="1"/>
</dbReference>
<name>A0A6N1VH22_9HYPH</name>
<evidence type="ECO:0000313" key="3">
    <source>
        <dbReference type="EMBL" id="QKV20211.1"/>
    </source>
</evidence>
<evidence type="ECO:0000313" key="4">
    <source>
        <dbReference type="Proteomes" id="UP000509367"/>
    </source>
</evidence>
<dbReference type="Proteomes" id="UP000509367">
    <property type="component" value="Chromosome"/>
</dbReference>
<keyword evidence="4" id="KW-1185">Reference proteome</keyword>
<organism evidence="3 4">
    <name type="scientific">Oricola thermophila</name>
    <dbReference type="NCBI Taxonomy" id="2742145"/>
    <lineage>
        <taxon>Bacteria</taxon>
        <taxon>Pseudomonadati</taxon>
        <taxon>Pseudomonadota</taxon>
        <taxon>Alphaproteobacteria</taxon>
        <taxon>Hyphomicrobiales</taxon>
        <taxon>Ahrensiaceae</taxon>
        <taxon>Oricola</taxon>
    </lineage>
</organism>
<dbReference type="EMBL" id="CP054836">
    <property type="protein sequence ID" value="QKV20211.1"/>
    <property type="molecule type" value="Genomic_DNA"/>
</dbReference>
<gene>
    <name evidence="3" type="ORF">HTY61_18020</name>
</gene>
<sequence length="255" mass="28015">MQNAVQKASRLVASILFPDTCLACRTHVAARGTLCPECWGQIHFIADPICTVTGTPFQHDFGDDMVSAEALANPQPWRRARAAVLHDGIARQLVQRLKYGDQPELAPWMARWMLRAGRLLVEECDVVVPVPLHKRRYLARRYNQSAELARMIAAEGGIAFEPAALVRIRPTRRQVGLTAKQRQANVRGAFRVPPGHEIAVCGRSVLLVDDVYTTGATLGAATRALLRGGAAHVDVLTFSRVVPHFAGVTRRPAAY</sequence>
<accession>A0A6N1VH22</accession>
<dbReference type="RefSeq" id="WP_175278102.1">
    <property type="nucleotide sequence ID" value="NZ_CP054836.1"/>
</dbReference>
<dbReference type="InterPro" id="IPR044005">
    <property type="entry name" value="DZR_2"/>
</dbReference>
<dbReference type="Gene3D" id="3.40.50.2020">
    <property type="match status" value="1"/>
</dbReference>
<dbReference type="AlphaFoldDB" id="A0A6N1VH22"/>
<protein>
    <submittedName>
        <fullName evidence="3">ComF family protein</fullName>
    </submittedName>
</protein>
<dbReference type="KEGG" id="orm:HTY61_18020"/>
<dbReference type="InterPro" id="IPR051910">
    <property type="entry name" value="ComF/GntX_DNA_util-trans"/>
</dbReference>
<dbReference type="PANTHER" id="PTHR47505:SF1">
    <property type="entry name" value="DNA UTILIZATION PROTEIN YHGH"/>
    <property type="match status" value="1"/>
</dbReference>
<evidence type="ECO:0000256" key="1">
    <source>
        <dbReference type="ARBA" id="ARBA00008007"/>
    </source>
</evidence>
<evidence type="ECO:0000259" key="2">
    <source>
        <dbReference type="Pfam" id="PF18912"/>
    </source>
</evidence>
<comment type="similarity">
    <text evidence="1">Belongs to the ComF/GntX family.</text>
</comment>
<proteinExistence type="inferred from homology"/>
<reference evidence="3 4" key="1">
    <citation type="submission" date="2020-06" db="EMBL/GenBank/DDBJ databases">
        <title>Oricola thermophila sp. nov. isolated from a tidal sediments.</title>
        <authorList>
            <person name="Kwon K.K."/>
            <person name="Yang S.-H."/>
            <person name="Park M.-J."/>
        </authorList>
    </citation>
    <scope>NUCLEOTIDE SEQUENCE [LARGE SCALE GENOMIC DNA]</scope>
    <source>
        <strain evidence="3 4">MEBiC13590</strain>
    </source>
</reference>
<feature type="domain" description="Double zinc ribbon" evidence="2">
    <location>
        <begin position="14"/>
        <end position="60"/>
    </location>
</feature>
<dbReference type="InterPro" id="IPR029057">
    <property type="entry name" value="PRTase-like"/>
</dbReference>
<dbReference type="Pfam" id="PF18912">
    <property type="entry name" value="DZR_2"/>
    <property type="match status" value="1"/>
</dbReference>
<dbReference type="CDD" id="cd06223">
    <property type="entry name" value="PRTases_typeI"/>
    <property type="match status" value="1"/>
</dbReference>
<dbReference type="InterPro" id="IPR000836">
    <property type="entry name" value="PRTase_dom"/>
</dbReference>